<evidence type="ECO:0000313" key="3">
    <source>
        <dbReference type="Proteomes" id="UP000257109"/>
    </source>
</evidence>
<feature type="non-terminal residue" evidence="2">
    <location>
        <position position="1"/>
    </location>
</feature>
<dbReference type="PANTHER" id="PTHR32108:SF9">
    <property type="entry name" value="REVERSE TRANSCRIPTASE RNASE H-LIKE DOMAIN-CONTAINING PROTEIN"/>
    <property type="match status" value="1"/>
</dbReference>
<name>A0A371H9X1_MUCPR</name>
<reference evidence="2" key="1">
    <citation type="submission" date="2018-05" db="EMBL/GenBank/DDBJ databases">
        <title>Draft genome of Mucuna pruriens seed.</title>
        <authorList>
            <person name="Nnadi N.E."/>
            <person name="Vos R."/>
            <person name="Hasami M.H."/>
            <person name="Devisetty U.K."/>
            <person name="Aguiy J.C."/>
        </authorList>
    </citation>
    <scope>NUCLEOTIDE SEQUENCE [LARGE SCALE GENOMIC DNA]</scope>
    <source>
        <strain evidence="2">JCA_2017</strain>
    </source>
</reference>
<protein>
    <submittedName>
        <fullName evidence="2">Uncharacterized protein</fullName>
    </submittedName>
</protein>
<dbReference type="EMBL" id="QJKJ01003189">
    <property type="protein sequence ID" value="RDX99610.1"/>
    <property type="molecule type" value="Genomic_DNA"/>
</dbReference>
<evidence type="ECO:0000256" key="1">
    <source>
        <dbReference type="SAM" id="MobiDB-lite"/>
    </source>
</evidence>
<proteinExistence type="predicted"/>
<dbReference type="Proteomes" id="UP000257109">
    <property type="component" value="Unassembled WGS sequence"/>
</dbReference>
<dbReference type="PANTHER" id="PTHR32108">
    <property type="entry name" value="DNA-DIRECTED RNA POLYMERASE SUBUNIT ALPHA"/>
    <property type="match status" value="1"/>
</dbReference>
<comment type="caution">
    <text evidence="2">The sequence shown here is derived from an EMBL/GenBank/DDBJ whole genome shotgun (WGS) entry which is preliminary data.</text>
</comment>
<sequence>MPIYHPPPLTPILHQNTQITQPNVPWRKNNPKVLTPIPMPYAELLPHLIRNSLVTTIPLKPIQPPYLKSYDPNAKCEYHAGVVGHVTAKCWGLKHKVQDLIDMGWLSFKENNLNVDNNPLLEHHGSSINVVMGKGDYMIVRPESMKARKYGSCLDDAEFRELLQELMDAKFVQVDKLGRNEEIATAHEENRRGTPRPLIIHFTPLTNVSKPLEIRVPTPFLYKDSKVVPWKYDAEIQSRAPAVTRITGTRGVTQSGCVSALENLQKENPIKEKGEEVPLETRKKKEKAIEEEEKGK</sequence>
<keyword evidence="3" id="KW-1185">Reference proteome</keyword>
<dbReference type="OrthoDB" id="1743010at2759"/>
<feature type="compositionally biased region" description="Basic and acidic residues" evidence="1">
    <location>
        <begin position="269"/>
        <end position="283"/>
    </location>
</feature>
<organism evidence="2 3">
    <name type="scientific">Mucuna pruriens</name>
    <name type="common">Velvet bean</name>
    <name type="synonym">Dolichos pruriens</name>
    <dbReference type="NCBI Taxonomy" id="157652"/>
    <lineage>
        <taxon>Eukaryota</taxon>
        <taxon>Viridiplantae</taxon>
        <taxon>Streptophyta</taxon>
        <taxon>Embryophyta</taxon>
        <taxon>Tracheophyta</taxon>
        <taxon>Spermatophyta</taxon>
        <taxon>Magnoliopsida</taxon>
        <taxon>eudicotyledons</taxon>
        <taxon>Gunneridae</taxon>
        <taxon>Pentapetalae</taxon>
        <taxon>rosids</taxon>
        <taxon>fabids</taxon>
        <taxon>Fabales</taxon>
        <taxon>Fabaceae</taxon>
        <taxon>Papilionoideae</taxon>
        <taxon>50 kb inversion clade</taxon>
        <taxon>NPAAA clade</taxon>
        <taxon>indigoferoid/millettioid clade</taxon>
        <taxon>Phaseoleae</taxon>
        <taxon>Mucuna</taxon>
    </lineage>
</organism>
<feature type="region of interest" description="Disordered" evidence="1">
    <location>
        <begin position="269"/>
        <end position="296"/>
    </location>
</feature>
<evidence type="ECO:0000313" key="2">
    <source>
        <dbReference type="EMBL" id="RDX99610.1"/>
    </source>
</evidence>
<accession>A0A371H9X1</accession>
<dbReference type="AlphaFoldDB" id="A0A371H9X1"/>
<gene>
    <name evidence="2" type="ORF">CR513_17305</name>
</gene>